<proteinExistence type="predicted"/>
<dbReference type="EMBL" id="QBMP01000082">
    <property type="protein sequence ID" value="PZO56064.1"/>
    <property type="molecule type" value="Genomic_DNA"/>
</dbReference>
<reference evidence="3 4" key="2">
    <citation type="submission" date="2018-06" db="EMBL/GenBank/DDBJ databases">
        <title>Metagenomic assembly of (sub)arctic Cyanobacteria and their associated microbiome from non-axenic cultures.</title>
        <authorList>
            <person name="Baurain D."/>
        </authorList>
    </citation>
    <scope>NUCLEOTIDE SEQUENCE [LARGE SCALE GENOMIC DNA]</scope>
    <source>
        <strain evidence="3">ULC027bin1</strain>
    </source>
</reference>
<feature type="chain" id="PRO_5015940584" description="Lipoprotein" evidence="2">
    <location>
        <begin position="28"/>
        <end position="66"/>
    </location>
</feature>
<feature type="region of interest" description="Disordered" evidence="1">
    <location>
        <begin position="21"/>
        <end position="66"/>
    </location>
</feature>
<gene>
    <name evidence="3" type="ORF">DCF15_09620</name>
</gene>
<evidence type="ECO:0000256" key="1">
    <source>
        <dbReference type="SAM" id="MobiDB-lite"/>
    </source>
</evidence>
<dbReference type="Proteomes" id="UP000249794">
    <property type="component" value="Unassembled WGS sequence"/>
</dbReference>
<sequence length="66" mass="6564">MKVKYIAALAAVSVFGMATLTSCGPKADEPDAAGDVAPDAMSPDAMSPAPDAMSPDAMTPSPEPTP</sequence>
<dbReference type="AlphaFoldDB" id="A0A2W4XGH9"/>
<reference evidence="4" key="1">
    <citation type="submission" date="2018-04" db="EMBL/GenBank/DDBJ databases">
        <authorList>
            <person name="Cornet L."/>
        </authorList>
    </citation>
    <scope>NUCLEOTIDE SEQUENCE [LARGE SCALE GENOMIC DNA]</scope>
</reference>
<name>A0A2W4XGH9_9CYAN</name>
<evidence type="ECO:0000256" key="2">
    <source>
        <dbReference type="SAM" id="SignalP"/>
    </source>
</evidence>
<protein>
    <recommendedName>
        <fullName evidence="5">Lipoprotein</fullName>
    </recommendedName>
</protein>
<evidence type="ECO:0000313" key="3">
    <source>
        <dbReference type="EMBL" id="PZO56064.1"/>
    </source>
</evidence>
<organism evidence="3 4">
    <name type="scientific">Phormidesmis priestleyi</name>
    <dbReference type="NCBI Taxonomy" id="268141"/>
    <lineage>
        <taxon>Bacteria</taxon>
        <taxon>Bacillati</taxon>
        <taxon>Cyanobacteriota</taxon>
        <taxon>Cyanophyceae</taxon>
        <taxon>Leptolyngbyales</taxon>
        <taxon>Leptolyngbyaceae</taxon>
        <taxon>Phormidesmis</taxon>
    </lineage>
</organism>
<dbReference type="PROSITE" id="PS51257">
    <property type="entry name" value="PROKAR_LIPOPROTEIN"/>
    <property type="match status" value="1"/>
</dbReference>
<evidence type="ECO:0000313" key="4">
    <source>
        <dbReference type="Proteomes" id="UP000249794"/>
    </source>
</evidence>
<feature type="signal peptide" evidence="2">
    <location>
        <begin position="1"/>
        <end position="27"/>
    </location>
</feature>
<evidence type="ECO:0008006" key="5">
    <source>
        <dbReference type="Google" id="ProtNLM"/>
    </source>
</evidence>
<comment type="caution">
    <text evidence="3">The sequence shown here is derived from an EMBL/GenBank/DDBJ whole genome shotgun (WGS) entry which is preliminary data.</text>
</comment>
<keyword evidence="2" id="KW-0732">Signal</keyword>
<accession>A0A2W4XGH9</accession>